<reference evidence="1" key="1">
    <citation type="journal article" date="2021" name="Microb. Physiol.">
        <title>Proteogenomic Insights into the Physiology of Marine, Sulfate-Reducing, Filamentous Desulfonema limicola and Desulfonema magnum.</title>
        <authorList>
            <person name="Schnaars V."/>
            <person name="Wohlbrand L."/>
            <person name="Scheve S."/>
            <person name="Hinrichs C."/>
            <person name="Reinhardt R."/>
            <person name="Rabus R."/>
        </authorList>
    </citation>
    <scope>NUCLEOTIDE SEQUENCE</scope>
    <source>
        <strain evidence="1">5ac10</strain>
    </source>
</reference>
<evidence type="ECO:0000313" key="1">
    <source>
        <dbReference type="EMBL" id="QTA82263.1"/>
    </source>
</evidence>
<dbReference type="KEGG" id="dli:dnl_46360"/>
<dbReference type="Proteomes" id="UP000663720">
    <property type="component" value="Chromosome"/>
</dbReference>
<keyword evidence="2" id="KW-1185">Reference proteome</keyword>
<dbReference type="AlphaFoldDB" id="A0A975BBI2"/>
<dbReference type="EMBL" id="CP061799">
    <property type="protein sequence ID" value="QTA82263.1"/>
    <property type="molecule type" value="Genomic_DNA"/>
</dbReference>
<proteinExistence type="predicted"/>
<protein>
    <submittedName>
        <fullName evidence="1">Uncharacterized protein</fullName>
    </submittedName>
</protein>
<organism evidence="1 2">
    <name type="scientific">Desulfonema limicola</name>
    <dbReference type="NCBI Taxonomy" id="45656"/>
    <lineage>
        <taxon>Bacteria</taxon>
        <taxon>Pseudomonadati</taxon>
        <taxon>Thermodesulfobacteriota</taxon>
        <taxon>Desulfobacteria</taxon>
        <taxon>Desulfobacterales</taxon>
        <taxon>Desulfococcaceae</taxon>
        <taxon>Desulfonema</taxon>
    </lineage>
</organism>
<accession>A0A975BBI2</accession>
<dbReference type="RefSeq" id="WP_207688209.1">
    <property type="nucleotide sequence ID" value="NZ_CP061799.1"/>
</dbReference>
<name>A0A975BBI2_9BACT</name>
<evidence type="ECO:0000313" key="2">
    <source>
        <dbReference type="Proteomes" id="UP000663720"/>
    </source>
</evidence>
<sequence>MFVEQIITIMVEDETLKIQAKANKLDTFKYAFEELFIDKLISLMEQNQEIFEKIIEDTPFGTLVKELIMKTVYARLNIPMPA</sequence>
<gene>
    <name evidence="1" type="ORF">dnl_46360</name>
</gene>